<dbReference type="EMBL" id="AGWN01000001">
    <property type="protein sequence ID" value="EPD31631.1"/>
    <property type="molecule type" value="Genomic_DNA"/>
</dbReference>
<accession>A0A9W5RFS0</accession>
<keyword evidence="2" id="KW-0456">Lyase</keyword>
<feature type="domain" description="Class II aldolase/adducin N-terminal" evidence="3">
    <location>
        <begin position="8"/>
        <end position="181"/>
    </location>
</feature>
<evidence type="ECO:0000313" key="5">
    <source>
        <dbReference type="Proteomes" id="UP000014387"/>
    </source>
</evidence>
<comment type="caution">
    <text evidence="4">The sequence shown here is derived from an EMBL/GenBank/DDBJ whole genome shotgun (WGS) entry which is preliminary data.</text>
</comment>
<proteinExistence type="predicted"/>
<reference evidence="4 5" key="1">
    <citation type="submission" date="2013-05" db="EMBL/GenBank/DDBJ databases">
        <title>The Genome Sequence of Actinomyces europaeus ACS-120-V-COL10B.</title>
        <authorList>
            <consortium name="The Broad Institute Genomics Platform"/>
            <person name="Earl A."/>
            <person name="Ward D."/>
            <person name="Feldgarden M."/>
            <person name="Gevers D."/>
            <person name="Saerens B."/>
            <person name="Vaneechoutte M."/>
            <person name="Walker B."/>
            <person name="Young S."/>
            <person name="Zeng Q."/>
            <person name="Gargeya S."/>
            <person name="Fitzgerald M."/>
            <person name="Haas B."/>
            <person name="Abouelleil A."/>
            <person name="Allen A.W."/>
            <person name="Alvarado L."/>
            <person name="Arachchi H.M."/>
            <person name="Berlin A.M."/>
            <person name="Chapman S.B."/>
            <person name="Gainer-Dewar J."/>
            <person name="Goldberg J."/>
            <person name="Griggs A."/>
            <person name="Gujja S."/>
            <person name="Hansen M."/>
            <person name="Howarth C."/>
            <person name="Imamovic A."/>
            <person name="Ireland A."/>
            <person name="Larimer J."/>
            <person name="McCowan C."/>
            <person name="Murphy C."/>
            <person name="Pearson M."/>
            <person name="Poon T.W."/>
            <person name="Priest M."/>
            <person name="Roberts A."/>
            <person name="Saif S."/>
            <person name="Shea T."/>
            <person name="Sisk P."/>
            <person name="Sykes S."/>
            <person name="Wortman J."/>
            <person name="Nusbaum C."/>
            <person name="Birren B."/>
        </authorList>
    </citation>
    <scope>NUCLEOTIDE SEQUENCE [LARGE SCALE GENOMIC DNA]</scope>
    <source>
        <strain evidence="4 5">ACS-120-V-Col10b</strain>
    </source>
</reference>
<evidence type="ECO:0000259" key="3">
    <source>
        <dbReference type="SMART" id="SM01007"/>
    </source>
</evidence>
<evidence type="ECO:0000256" key="2">
    <source>
        <dbReference type="ARBA" id="ARBA00023239"/>
    </source>
</evidence>
<keyword evidence="1" id="KW-0479">Metal-binding</keyword>
<dbReference type="InterPro" id="IPR001303">
    <property type="entry name" value="Aldolase_II/adducin_N"/>
</dbReference>
<dbReference type="RefSeq" id="WP_016444741.1">
    <property type="nucleotide sequence ID" value="NZ_KE150266.1"/>
</dbReference>
<dbReference type="Gene3D" id="3.40.225.10">
    <property type="entry name" value="Class II aldolase/adducin N-terminal domain"/>
    <property type="match status" value="1"/>
</dbReference>
<keyword evidence="5" id="KW-1185">Reference proteome</keyword>
<dbReference type="InterPro" id="IPR036409">
    <property type="entry name" value="Aldolase_II/adducin_N_sf"/>
</dbReference>
<dbReference type="InterPro" id="IPR050197">
    <property type="entry name" value="Aldolase_class_II_sugar_metab"/>
</dbReference>
<dbReference type="GO" id="GO:0046872">
    <property type="term" value="F:metal ion binding"/>
    <property type="evidence" value="ECO:0007669"/>
    <property type="project" value="UniProtKB-KW"/>
</dbReference>
<dbReference type="AlphaFoldDB" id="A0A9W5RFS0"/>
<dbReference type="GO" id="GO:0016832">
    <property type="term" value="F:aldehyde-lyase activity"/>
    <property type="evidence" value="ECO:0007669"/>
    <property type="project" value="TreeGrafter"/>
</dbReference>
<dbReference type="SMART" id="SM01007">
    <property type="entry name" value="Aldolase_II"/>
    <property type="match status" value="1"/>
</dbReference>
<dbReference type="OrthoDB" id="9786287at2"/>
<name>A0A9W5RFS0_9ACTO</name>
<dbReference type="PANTHER" id="PTHR22789:SF0">
    <property type="entry name" value="3-OXO-TETRONATE 4-PHOSPHATE DECARBOXYLASE-RELATED"/>
    <property type="match status" value="1"/>
</dbReference>
<dbReference type="Pfam" id="PF00596">
    <property type="entry name" value="Aldolase_II"/>
    <property type="match status" value="1"/>
</dbReference>
<sequence length="217" mass="22927">MLLAEVRQEIVETCLFMQAEKLIVGTAGNVSVRVGNLVAISPSGVPYEEMTAADVVVTDMEGNIVDGKLKPSSELPLHLNIYKSTDALAVTHNHAPASTALGLVVDEIPTSHYYSAMFGGAIRVAPYAGFGSNDLAINVTKALEGRTAALMKNHGAITIGPTLKKAVNGLPLLEYICEIQLRALSTGLPVALLSDEQMHDAGVGMADYGKQPARDKD</sequence>
<gene>
    <name evidence="4" type="ORF">HMPREF9238_01408</name>
</gene>
<dbReference type="PANTHER" id="PTHR22789">
    <property type="entry name" value="FUCULOSE PHOSPHATE ALDOLASE"/>
    <property type="match status" value="1"/>
</dbReference>
<dbReference type="Proteomes" id="UP000014387">
    <property type="component" value="Unassembled WGS sequence"/>
</dbReference>
<protein>
    <submittedName>
        <fullName evidence="4">L-ribulose-5-phosphate 4-epimerase</fullName>
    </submittedName>
</protein>
<dbReference type="GO" id="GO:0005829">
    <property type="term" value="C:cytosol"/>
    <property type="evidence" value="ECO:0007669"/>
    <property type="project" value="TreeGrafter"/>
</dbReference>
<organism evidence="4 5">
    <name type="scientific">Gleimia europaea ACS-120-V-Col10b</name>
    <dbReference type="NCBI Taxonomy" id="883069"/>
    <lineage>
        <taxon>Bacteria</taxon>
        <taxon>Bacillati</taxon>
        <taxon>Actinomycetota</taxon>
        <taxon>Actinomycetes</taxon>
        <taxon>Actinomycetales</taxon>
        <taxon>Actinomycetaceae</taxon>
        <taxon>Gleimia</taxon>
    </lineage>
</organism>
<dbReference type="SUPFAM" id="SSF53639">
    <property type="entry name" value="AraD/HMP-PK domain-like"/>
    <property type="match status" value="1"/>
</dbReference>
<evidence type="ECO:0000256" key="1">
    <source>
        <dbReference type="ARBA" id="ARBA00022723"/>
    </source>
</evidence>
<dbReference type="GO" id="GO:0019323">
    <property type="term" value="P:pentose catabolic process"/>
    <property type="evidence" value="ECO:0007669"/>
    <property type="project" value="TreeGrafter"/>
</dbReference>
<evidence type="ECO:0000313" key="4">
    <source>
        <dbReference type="EMBL" id="EPD31631.1"/>
    </source>
</evidence>